<dbReference type="OrthoDB" id="311396at2759"/>
<dbReference type="GO" id="GO:0020037">
    <property type="term" value="F:heme binding"/>
    <property type="evidence" value="ECO:0007669"/>
    <property type="project" value="TreeGrafter"/>
</dbReference>
<evidence type="ECO:0000256" key="3">
    <source>
        <dbReference type="ARBA" id="ARBA00023004"/>
    </source>
</evidence>
<dbReference type="OMA" id="EAGECWM"/>
<dbReference type="PROSITE" id="PS50255">
    <property type="entry name" value="CYTOCHROME_B5_2"/>
    <property type="match status" value="1"/>
</dbReference>
<dbReference type="Proteomes" id="UP000039865">
    <property type="component" value="Unassembled WGS sequence"/>
</dbReference>
<comment type="similarity">
    <text evidence="4">Belongs to the cytochrome b5 family.</text>
</comment>
<name>A0A078B0Z8_STYLE</name>
<dbReference type="GO" id="GO:0046872">
    <property type="term" value="F:metal ion binding"/>
    <property type="evidence" value="ECO:0007669"/>
    <property type="project" value="UniProtKB-KW"/>
</dbReference>
<dbReference type="PRINTS" id="PR00363">
    <property type="entry name" value="CYTOCHROMEB5"/>
</dbReference>
<dbReference type="PANTHER" id="PTHR19359">
    <property type="entry name" value="CYTOCHROME B5"/>
    <property type="match status" value="1"/>
</dbReference>
<dbReference type="InterPro" id="IPR036400">
    <property type="entry name" value="Cyt_B5-like_heme/steroid_sf"/>
</dbReference>
<dbReference type="GO" id="GO:0016020">
    <property type="term" value="C:membrane"/>
    <property type="evidence" value="ECO:0007669"/>
    <property type="project" value="TreeGrafter"/>
</dbReference>
<dbReference type="EMBL" id="CCKQ01015220">
    <property type="protein sequence ID" value="CDW87027.1"/>
    <property type="molecule type" value="Genomic_DNA"/>
</dbReference>
<proteinExistence type="inferred from homology"/>
<evidence type="ECO:0000313" key="6">
    <source>
        <dbReference type="EMBL" id="CDW87027.1"/>
    </source>
</evidence>
<dbReference type="SUPFAM" id="SSF55856">
    <property type="entry name" value="Cytochrome b5-like heme/steroid binding domain"/>
    <property type="match status" value="1"/>
</dbReference>
<evidence type="ECO:0000256" key="1">
    <source>
        <dbReference type="ARBA" id="ARBA00022617"/>
    </source>
</evidence>
<dbReference type="Pfam" id="PF00173">
    <property type="entry name" value="Cyt-b5"/>
    <property type="match status" value="1"/>
</dbReference>
<evidence type="ECO:0000313" key="7">
    <source>
        <dbReference type="Proteomes" id="UP000039865"/>
    </source>
</evidence>
<reference evidence="6 7" key="1">
    <citation type="submission" date="2014-06" db="EMBL/GenBank/DDBJ databases">
        <authorList>
            <person name="Swart Estienne"/>
        </authorList>
    </citation>
    <scope>NUCLEOTIDE SEQUENCE [LARGE SCALE GENOMIC DNA]</scope>
    <source>
        <strain evidence="6 7">130c</strain>
    </source>
</reference>
<dbReference type="SMART" id="SM01117">
    <property type="entry name" value="Cyt-b5"/>
    <property type="match status" value="1"/>
</dbReference>
<evidence type="ECO:0000256" key="4">
    <source>
        <dbReference type="ARBA" id="ARBA00038168"/>
    </source>
</evidence>
<accession>A0A078B0Z8</accession>
<keyword evidence="3" id="KW-0408">Iron</keyword>
<gene>
    <name evidence="6" type="primary">Contig1679.g1824</name>
    <name evidence="6" type="ORF">STYLEM_16129</name>
</gene>
<protein>
    <submittedName>
        <fullName evidence="6">Cytochrome b5</fullName>
    </submittedName>
</protein>
<keyword evidence="1" id="KW-0349">Heme</keyword>
<dbReference type="Gene3D" id="3.10.120.10">
    <property type="entry name" value="Cytochrome b5-like heme/steroid binding domain"/>
    <property type="match status" value="1"/>
</dbReference>
<keyword evidence="2" id="KW-0479">Metal-binding</keyword>
<organism evidence="6 7">
    <name type="scientific">Stylonychia lemnae</name>
    <name type="common">Ciliate</name>
    <dbReference type="NCBI Taxonomy" id="5949"/>
    <lineage>
        <taxon>Eukaryota</taxon>
        <taxon>Sar</taxon>
        <taxon>Alveolata</taxon>
        <taxon>Ciliophora</taxon>
        <taxon>Intramacronucleata</taxon>
        <taxon>Spirotrichea</taxon>
        <taxon>Stichotrichia</taxon>
        <taxon>Sporadotrichida</taxon>
        <taxon>Oxytrichidae</taxon>
        <taxon>Stylonychinae</taxon>
        <taxon>Stylonychia</taxon>
    </lineage>
</organism>
<evidence type="ECO:0000256" key="2">
    <source>
        <dbReference type="ARBA" id="ARBA00022723"/>
    </source>
</evidence>
<sequence length="128" mass="14449">MPEIIGSNVNLKEGKTDDSQFDLSPQISGTSFPTTNRKFLSLKTMPKPIYSIIEVRAHNKTDDCWTIVDGYVYDITKILKTHSGGFSKIFQVAGSDGTQMFQEGHFAVDSRHFLSPYEIGICEDYIKY</sequence>
<dbReference type="InParanoid" id="A0A078B0Z8"/>
<feature type="domain" description="Cytochrome b5 heme-binding" evidence="5">
    <location>
        <begin position="47"/>
        <end position="123"/>
    </location>
</feature>
<dbReference type="AlphaFoldDB" id="A0A078B0Z8"/>
<dbReference type="InterPro" id="IPR050668">
    <property type="entry name" value="Cytochrome_b5"/>
</dbReference>
<dbReference type="InterPro" id="IPR001199">
    <property type="entry name" value="Cyt_B5-like_heme/steroid-bd"/>
</dbReference>
<keyword evidence="7" id="KW-1185">Reference proteome</keyword>
<evidence type="ECO:0000259" key="5">
    <source>
        <dbReference type="PROSITE" id="PS50255"/>
    </source>
</evidence>